<dbReference type="VEuPathDB" id="FungiDB:FVEG_16004"/>
<reference evidence="1 2" key="1">
    <citation type="journal article" date="2010" name="Nature">
        <title>Comparative genomics reveals mobile pathogenicity chromosomes in Fusarium.</title>
        <authorList>
            <person name="Ma L.J."/>
            <person name="van der Does H.C."/>
            <person name="Borkovich K.A."/>
            <person name="Coleman J.J."/>
            <person name="Daboussi M.J."/>
            <person name="Di Pietro A."/>
            <person name="Dufresne M."/>
            <person name="Freitag M."/>
            <person name="Grabherr M."/>
            <person name="Henrissat B."/>
            <person name="Houterman P.M."/>
            <person name="Kang S."/>
            <person name="Shim W.B."/>
            <person name="Woloshuk C."/>
            <person name="Xie X."/>
            <person name="Xu J.R."/>
            <person name="Antoniw J."/>
            <person name="Baker S.E."/>
            <person name="Bluhm B.H."/>
            <person name="Breakspear A."/>
            <person name="Brown D.W."/>
            <person name="Butchko R.A."/>
            <person name="Chapman S."/>
            <person name="Coulson R."/>
            <person name="Coutinho P.M."/>
            <person name="Danchin E.G."/>
            <person name="Diener A."/>
            <person name="Gale L.R."/>
            <person name="Gardiner D.M."/>
            <person name="Goff S."/>
            <person name="Hammond-Kosack K.E."/>
            <person name="Hilburn K."/>
            <person name="Hua-Van A."/>
            <person name="Jonkers W."/>
            <person name="Kazan K."/>
            <person name="Kodira C.D."/>
            <person name="Koehrsen M."/>
            <person name="Kumar L."/>
            <person name="Lee Y.H."/>
            <person name="Li L."/>
            <person name="Manners J.M."/>
            <person name="Miranda-Saavedra D."/>
            <person name="Mukherjee M."/>
            <person name="Park G."/>
            <person name="Park J."/>
            <person name="Park S.Y."/>
            <person name="Proctor R.H."/>
            <person name="Regev A."/>
            <person name="Ruiz-Roldan M.C."/>
            <person name="Sain D."/>
            <person name="Sakthikumar S."/>
            <person name="Sykes S."/>
            <person name="Schwartz D.C."/>
            <person name="Turgeon B.G."/>
            <person name="Wapinski I."/>
            <person name="Yoder O."/>
            <person name="Young S."/>
            <person name="Zeng Q."/>
            <person name="Zhou S."/>
            <person name="Galagan J."/>
            <person name="Cuomo C.A."/>
            <person name="Kistler H.C."/>
            <person name="Rep M."/>
        </authorList>
    </citation>
    <scope>NUCLEOTIDE SEQUENCE [LARGE SCALE GENOMIC DNA]</scope>
    <source>
        <strain evidence="2">M3125 / FGSC 7600</strain>
    </source>
</reference>
<gene>
    <name evidence="1" type="ORF">FVEG_16004</name>
</gene>
<keyword evidence="2" id="KW-1185">Reference proteome</keyword>
<protein>
    <submittedName>
        <fullName evidence="1">Uncharacterized protein</fullName>
    </submittedName>
</protein>
<name>W7MGA9_GIBM7</name>
<dbReference type="Proteomes" id="UP000009096">
    <property type="component" value="Chromosome 7"/>
</dbReference>
<dbReference type="AlphaFoldDB" id="W7MGA9"/>
<dbReference type="EMBL" id="CM000584">
    <property type="protein sequence ID" value="EWG46654.1"/>
    <property type="molecule type" value="Genomic_DNA"/>
</dbReference>
<dbReference type="EMBL" id="DS022249">
    <property type="protein sequence ID" value="EWG46654.1"/>
    <property type="molecule type" value="Genomic_DNA"/>
</dbReference>
<dbReference type="KEGG" id="fvr:FVEG_16004"/>
<dbReference type="RefSeq" id="XP_018752845.1">
    <property type="nucleotide sequence ID" value="XM_018905233.1"/>
</dbReference>
<sequence>MTVVLQGSRHLKAGEQWLSSPSLSLPYLQYTCSGTKRARTGTPQPCVHTHRYVLCAALLCCSQSTGNAGLKSEWFVSYLFLPVLASHSISRARTLTGLLELPRRSPDPL</sequence>
<organism evidence="1 2">
    <name type="scientific">Gibberella moniliformis (strain M3125 / FGSC 7600)</name>
    <name type="common">Maize ear and stalk rot fungus</name>
    <name type="synonym">Fusarium verticillioides</name>
    <dbReference type="NCBI Taxonomy" id="334819"/>
    <lineage>
        <taxon>Eukaryota</taxon>
        <taxon>Fungi</taxon>
        <taxon>Dikarya</taxon>
        <taxon>Ascomycota</taxon>
        <taxon>Pezizomycotina</taxon>
        <taxon>Sordariomycetes</taxon>
        <taxon>Hypocreomycetidae</taxon>
        <taxon>Hypocreales</taxon>
        <taxon>Nectriaceae</taxon>
        <taxon>Fusarium</taxon>
        <taxon>Fusarium fujikuroi species complex</taxon>
    </lineage>
</organism>
<accession>W7MGA9</accession>
<evidence type="ECO:0000313" key="1">
    <source>
        <dbReference type="EMBL" id="EWG46654.1"/>
    </source>
</evidence>
<evidence type="ECO:0000313" key="2">
    <source>
        <dbReference type="Proteomes" id="UP000009096"/>
    </source>
</evidence>
<dbReference type="GeneID" id="30072880"/>
<proteinExistence type="predicted"/>